<accession>A0ABT1KA21</accession>
<proteinExistence type="predicted"/>
<dbReference type="RefSeq" id="WP_253775800.1">
    <property type="nucleotide sequence ID" value="NZ_BAAAVE010000045.1"/>
</dbReference>
<gene>
    <name evidence="1" type="ORF">HD595_006559</name>
</gene>
<dbReference type="Proteomes" id="UP001320766">
    <property type="component" value="Unassembled WGS sequence"/>
</dbReference>
<keyword evidence="2" id="KW-1185">Reference proteome</keyword>
<evidence type="ECO:0000313" key="2">
    <source>
        <dbReference type="Proteomes" id="UP001320766"/>
    </source>
</evidence>
<evidence type="ECO:0008006" key="3">
    <source>
        <dbReference type="Google" id="ProtNLM"/>
    </source>
</evidence>
<comment type="caution">
    <text evidence="1">The sequence shown here is derived from an EMBL/GenBank/DDBJ whole genome shotgun (WGS) entry which is preliminary data.</text>
</comment>
<reference evidence="1 2" key="1">
    <citation type="submission" date="2022-06" db="EMBL/GenBank/DDBJ databases">
        <title>Sequencing the genomes of 1000 actinobacteria strains.</title>
        <authorList>
            <person name="Klenk H.-P."/>
        </authorList>
    </citation>
    <scope>NUCLEOTIDE SEQUENCE [LARGE SCALE GENOMIC DNA]</scope>
    <source>
        <strain evidence="1 2">DSM 44170</strain>
    </source>
</reference>
<name>A0ABT1KA21_9ACTN</name>
<organism evidence="1 2">
    <name type="scientific">Nonomuraea roseoviolacea subsp. carminata</name>
    <dbReference type="NCBI Taxonomy" id="160689"/>
    <lineage>
        <taxon>Bacteria</taxon>
        <taxon>Bacillati</taxon>
        <taxon>Actinomycetota</taxon>
        <taxon>Actinomycetes</taxon>
        <taxon>Streptosporangiales</taxon>
        <taxon>Streptosporangiaceae</taxon>
        <taxon>Nonomuraea</taxon>
    </lineage>
</organism>
<sequence length="172" mass="19018">MGNALASLIAIAGTLLGASATYVFQLRTARQARRYAWDERLWQERLATYSTFADALTSYRYSQNDRWHQHKEDPDGPADVAAREVSFARRASAKSALFRLQLVTADPALNHLATQALDAAWRIYSSADQTELNAGRDQALIALQEFMNAASQQVLDAAARGQAQRASLYLSP</sequence>
<dbReference type="EMBL" id="JAMZEC010000001">
    <property type="protein sequence ID" value="MCP2350437.1"/>
    <property type="molecule type" value="Genomic_DNA"/>
</dbReference>
<evidence type="ECO:0000313" key="1">
    <source>
        <dbReference type="EMBL" id="MCP2350437.1"/>
    </source>
</evidence>
<protein>
    <recommendedName>
        <fullName evidence="3">Protein kilB</fullName>
    </recommendedName>
</protein>